<dbReference type="PANTHER" id="PTHR46623">
    <property type="entry name" value="CARBOXYMETHYLENEBUTENOLIDASE-RELATED"/>
    <property type="match status" value="1"/>
</dbReference>
<dbReference type="InterPro" id="IPR029058">
    <property type="entry name" value="AB_hydrolase_fold"/>
</dbReference>
<dbReference type="Proteomes" id="UP000197153">
    <property type="component" value="Chromosome 2"/>
</dbReference>
<keyword evidence="3" id="KW-1185">Reference proteome</keyword>
<dbReference type="EMBL" id="CP022111">
    <property type="protein sequence ID" value="ASG22650.1"/>
    <property type="molecule type" value="Genomic_DNA"/>
</dbReference>
<sequence>MEDNVINRRGFTTAGLAAGFALAVQPVSAETIITDADNLEAGMVQVPVAGGATMGAYRAVPRWAGQGGHHPVVLVVQEIFGLHEHIRDLCRRLAKSGYYAIAPDLYFRQGDATKVPDIPTLVRDIVSKVSDEQVMADLDATVAFVKTDGRADTRRMAITGFCWGGRIVWLYSAHNPDLKAGAAWYGRLVGNTDAAHPKNPIDLVDQLNAPVLGLYGAKDEGIPVASVDQMRAALAKGDKAASDCKLMVFEDSGHGFNADYRPSYNPVDAKAAWKQMLEWFKKHGVPYVPHA</sequence>
<proteinExistence type="predicted"/>
<dbReference type="AlphaFoldDB" id="A0A248JVV3"/>
<accession>A0A248JVV3</accession>
<dbReference type="InterPro" id="IPR051049">
    <property type="entry name" value="Dienelactone_hydrolase-like"/>
</dbReference>
<gene>
    <name evidence="2" type="ORF">Y958_17170</name>
</gene>
<organism evidence="2 3">
    <name type="scientific">Nitrospirillum viridazoti CBAmc</name>
    <dbReference type="NCBI Taxonomy" id="1441467"/>
    <lineage>
        <taxon>Bacteria</taxon>
        <taxon>Pseudomonadati</taxon>
        <taxon>Pseudomonadota</taxon>
        <taxon>Alphaproteobacteria</taxon>
        <taxon>Rhodospirillales</taxon>
        <taxon>Azospirillaceae</taxon>
        <taxon>Nitrospirillum</taxon>
        <taxon>Nitrospirillum viridazoti</taxon>
    </lineage>
</organism>
<reference evidence="2 3" key="1">
    <citation type="submission" date="2017-06" db="EMBL/GenBank/DDBJ databases">
        <title>Complete genome sequence of Nitrospirillum amazonense strain CBAmC, an endophytic nitrogen-fixing and plant growth-promoting bacterium, isolated from sugarcane.</title>
        <authorList>
            <person name="Schwab S."/>
            <person name="dos Santos Teixeira K.R."/>
            <person name="Simoes Araujo J.L."/>
            <person name="Soares Vidal M."/>
            <person name="Borges de Freitas H.R."/>
            <person name="Rivello Crivelaro A.L."/>
            <person name="Bueno de Camargo Nunes A."/>
            <person name="dos Santos C.M."/>
            <person name="Palmeira da Silva Rosa D."/>
            <person name="da Silva Padilha D."/>
            <person name="da Silva E."/>
            <person name="Araujo Terra L."/>
            <person name="Soares Mendes V."/>
            <person name="Farinelli L."/>
            <person name="Magalhaes Cruz L."/>
            <person name="Baldani J.I."/>
        </authorList>
    </citation>
    <scope>NUCLEOTIDE SEQUENCE [LARGE SCALE GENOMIC DNA]</scope>
    <source>
        <strain evidence="2 3">CBAmC</strain>
    </source>
</reference>
<name>A0A248JVV3_9PROT</name>
<evidence type="ECO:0000313" key="2">
    <source>
        <dbReference type="EMBL" id="ASG22650.1"/>
    </source>
</evidence>
<dbReference type="Gene3D" id="3.40.50.1820">
    <property type="entry name" value="alpha/beta hydrolase"/>
    <property type="match status" value="1"/>
</dbReference>
<evidence type="ECO:0000259" key="1">
    <source>
        <dbReference type="Pfam" id="PF01738"/>
    </source>
</evidence>
<dbReference type="Pfam" id="PF01738">
    <property type="entry name" value="DLH"/>
    <property type="match status" value="1"/>
</dbReference>
<dbReference type="RefSeq" id="WP_088873212.1">
    <property type="nucleotide sequence ID" value="NZ_CP022111.1"/>
</dbReference>
<dbReference type="InterPro" id="IPR002925">
    <property type="entry name" value="Dienelactn_hydro"/>
</dbReference>
<dbReference type="PANTHER" id="PTHR46623:SF6">
    <property type="entry name" value="ALPHA_BETA-HYDROLASES SUPERFAMILY PROTEIN"/>
    <property type="match status" value="1"/>
</dbReference>
<dbReference type="GO" id="GO:0016787">
    <property type="term" value="F:hydrolase activity"/>
    <property type="evidence" value="ECO:0007669"/>
    <property type="project" value="InterPro"/>
</dbReference>
<protein>
    <submittedName>
        <fullName evidence="2">Carboxymethylenebutenolidase</fullName>
    </submittedName>
</protein>
<evidence type="ECO:0000313" key="3">
    <source>
        <dbReference type="Proteomes" id="UP000197153"/>
    </source>
</evidence>
<feature type="domain" description="Dienelactone hydrolase" evidence="1">
    <location>
        <begin position="55"/>
        <end position="283"/>
    </location>
</feature>
<dbReference type="KEGG" id="nao:Y958_17170"/>
<dbReference type="SUPFAM" id="SSF53474">
    <property type="entry name" value="alpha/beta-Hydrolases"/>
    <property type="match status" value="1"/>
</dbReference>